<dbReference type="Pfam" id="PF22908">
    <property type="entry name" value="PHD_NSD"/>
    <property type="match status" value="1"/>
</dbReference>
<evidence type="ECO:0000313" key="9">
    <source>
        <dbReference type="RefSeq" id="XP_008798801.1"/>
    </source>
</evidence>
<dbReference type="InterPro" id="IPR058939">
    <property type="entry name" value="Mtase_EDM2"/>
</dbReference>
<feature type="compositionally biased region" description="Basic and acidic residues" evidence="6">
    <location>
        <begin position="631"/>
        <end position="659"/>
    </location>
</feature>
<feature type="domain" description="Zinc finger PHD-type" evidence="7">
    <location>
        <begin position="185"/>
        <end position="240"/>
    </location>
</feature>
<dbReference type="OrthoDB" id="21264at2759"/>
<dbReference type="Gene3D" id="3.30.40.10">
    <property type="entry name" value="Zinc/RING finger domain, C3HC4 (zinc finger)"/>
    <property type="match status" value="2"/>
</dbReference>
<evidence type="ECO:0000256" key="2">
    <source>
        <dbReference type="ARBA" id="ARBA00022723"/>
    </source>
</evidence>
<feature type="domain" description="Zinc finger PHD-type" evidence="7">
    <location>
        <begin position="245"/>
        <end position="311"/>
    </location>
</feature>
<organism evidence="8 10">
    <name type="scientific">Phoenix dactylifera</name>
    <name type="common">Date palm</name>
    <dbReference type="NCBI Taxonomy" id="42345"/>
    <lineage>
        <taxon>Eukaryota</taxon>
        <taxon>Viridiplantae</taxon>
        <taxon>Streptophyta</taxon>
        <taxon>Embryophyta</taxon>
        <taxon>Tracheophyta</taxon>
        <taxon>Spermatophyta</taxon>
        <taxon>Magnoliopsida</taxon>
        <taxon>Liliopsida</taxon>
        <taxon>Arecaceae</taxon>
        <taxon>Coryphoideae</taxon>
        <taxon>Phoeniceae</taxon>
        <taxon>Phoenix</taxon>
    </lineage>
</organism>
<evidence type="ECO:0000256" key="5">
    <source>
        <dbReference type="ARBA" id="ARBA00023242"/>
    </source>
</evidence>
<feature type="domain" description="Zinc finger PHD-type" evidence="7">
    <location>
        <begin position="312"/>
        <end position="377"/>
    </location>
</feature>
<dbReference type="InterPro" id="IPR055198">
    <property type="entry name" value="NSD_PHD"/>
</dbReference>
<dbReference type="SMART" id="SM00249">
    <property type="entry name" value="PHD"/>
    <property type="match status" value="3"/>
</dbReference>
<dbReference type="GO" id="GO:0005634">
    <property type="term" value="C:nucleus"/>
    <property type="evidence" value="ECO:0007669"/>
    <property type="project" value="UniProtKB-SubCell"/>
</dbReference>
<dbReference type="Pfam" id="PF12047">
    <property type="entry name" value="DNMT1-RFD"/>
    <property type="match status" value="1"/>
</dbReference>
<keyword evidence="8" id="KW-1185">Reference proteome</keyword>
<keyword evidence="4" id="KW-0862">Zinc</keyword>
<name>A0A8B8ZNP8_PHODC</name>
<keyword evidence="5" id="KW-0539">Nucleus</keyword>
<evidence type="ECO:0000313" key="8">
    <source>
        <dbReference type="Proteomes" id="UP000228380"/>
    </source>
</evidence>
<evidence type="ECO:0000259" key="7">
    <source>
        <dbReference type="SMART" id="SM00249"/>
    </source>
</evidence>
<dbReference type="PANTHER" id="PTHR46235:SF3">
    <property type="entry name" value="PHD FINGER-CONTAINING PROTEIN DDB_G0268158"/>
    <property type="match status" value="1"/>
</dbReference>
<evidence type="ECO:0000256" key="4">
    <source>
        <dbReference type="ARBA" id="ARBA00022833"/>
    </source>
</evidence>
<protein>
    <submittedName>
        <fullName evidence="9 10">Protein ENHANCED DOWNY MILDEW 2-like isoform X1</fullName>
    </submittedName>
</protein>
<dbReference type="RefSeq" id="XP_038975841.1">
    <property type="nucleotide sequence ID" value="XM_039119913.1"/>
</dbReference>
<sequence length="679" mass="77125">MTFSDDEETVPEFVTDYYFLDDDESAISFTDLPIQFDSAEEMNATNRKAFLSGVTEGGPLKVYIQVIAWRLDIGDDQPKLMALSKEEKWINLLKPRKSYGEMIRTILIIFQFLHFLKKKPRKSVKSLRAHLCEVFGTFAFKHFKKDFREYISLIKLFIVRDDTLAKAPLLLEFLNEVGADLCDSVCAICDDGGELLCCEGRCMRSFHATESAGEDSGCNSLGYSKAQVEAIQIFLCKNCQYNQHQCFACGKLGSSDKSAGAEVFCCVSATCGHFYHPKCVAELLCPDNKSKASKYQKRIAAGKSFTCPVHKCVVCRQRENKEFRELQFAMCRRCPKSYHRKCLPREIAFEDTREGTVQRAWDGLLPNCTLIYCLNHTVMEELTTPARDHVIFPDVAGNKKIMVMQKKELEILAKKTSQIVNKLQCYVQHGDMIVDLCCDANAFSQLMKEKLDASGKICHFQSCDIIQPKNFCNFEKRDWLHAKPGELSIGSKLIMVLNPPSGVKATDANKFIDKALTFKPKLLILTVPEETERLDRKSEPYDLIWEDSEMLSDKSFSLSGSVDVNDHQAEQGNLKPPVLYLWSHPTWTKIYEDIAMEHGHTSPKHRQHCAEEESQMQRLATAPLVEEDAEECRKKDATPDEGARICKKRPSSENHEGVSCKKTLKSKHNPCHAEEESRV</sequence>
<dbReference type="GO" id="GO:0008270">
    <property type="term" value="F:zinc ion binding"/>
    <property type="evidence" value="ECO:0007669"/>
    <property type="project" value="UniProtKB-KW"/>
</dbReference>
<dbReference type="InterPro" id="IPR022702">
    <property type="entry name" value="Cytosine_MeTrfase1_RFD"/>
</dbReference>
<dbReference type="InterPro" id="IPR013083">
    <property type="entry name" value="Znf_RING/FYVE/PHD"/>
</dbReference>
<dbReference type="CDD" id="cd15565">
    <property type="entry name" value="PHD2_NSD"/>
    <property type="match status" value="1"/>
</dbReference>
<comment type="subcellular location">
    <subcellularLocation>
        <location evidence="1">Nucleus</location>
    </subcellularLocation>
</comment>
<evidence type="ECO:0000256" key="3">
    <source>
        <dbReference type="ARBA" id="ARBA00022771"/>
    </source>
</evidence>
<dbReference type="RefSeq" id="XP_008798801.1">
    <property type="nucleotide sequence ID" value="XM_008800579.3"/>
</dbReference>
<gene>
    <name evidence="9 10" type="primary">LOC103713594</name>
</gene>
<dbReference type="Pfam" id="PF26055">
    <property type="entry name" value="Mtase_EDM2"/>
    <property type="match status" value="1"/>
</dbReference>
<dbReference type="AlphaFoldDB" id="A0A8B8ZNP8"/>
<dbReference type="GeneID" id="103713594"/>
<dbReference type="InterPro" id="IPR001965">
    <property type="entry name" value="Znf_PHD"/>
</dbReference>
<evidence type="ECO:0000313" key="10">
    <source>
        <dbReference type="RefSeq" id="XP_038975841.1"/>
    </source>
</evidence>
<reference evidence="8" key="1">
    <citation type="journal article" date="2019" name="Nat. Commun.">
        <title>Genome-wide association mapping of date palm fruit traits.</title>
        <authorList>
            <person name="Hazzouri K.M."/>
            <person name="Gros-Balthazard M."/>
            <person name="Flowers J.M."/>
            <person name="Copetti D."/>
            <person name="Lemansour A."/>
            <person name="Lebrun M."/>
            <person name="Masmoudi K."/>
            <person name="Ferrand S."/>
            <person name="Dhar M.I."/>
            <person name="Fresquez Z.A."/>
            <person name="Rosas U."/>
            <person name="Zhang J."/>
            <person name="Talag J."/>
            <person name="Lee S."/>
            <person name="Kudrna D."/>
            <person name="Powell R.F."/>
            <person name="Leitch I.J."/>
            <person name="Krueger R.R."/>
            <person name="Wing R.A."/>
            <person name="Amiri K.M.A."/>
            <person name="Purugganan M.D."/>
        </authorList>
    </citation>
    <scope>NUCLEOTIDE SEQUENCE [LARGE SCALE GENOMIC DNA]</scope>
    <source>
        <strain evidence="8">cv. Khalas</strain>
    </source>
</reference>
<evidence type="ECO:0000256" key="6">
    <source>
        <dbReference type="SAM" id="MobiDB-lite"/>
    </source>
</evidence>
<evidence type="ECO:0000256" key="1">
    <source>
        <dbReference type="ARBA" id="ARBA00004123"/>
    </source>
</evidence>
<dbReference type="KEGG" id="pda:103713594"/>
<feature type="region of interest" description="Disordered" evidence="6">
    <location>
        <begin position="630"/>
        <end position="679"/>
    </location>
</feature>
<reference evidence="9 10" key="2">
    <citation type="submission" date="2025-04" db="UniProtKB">
        <authorList>
            <consortium name="RefSeq"/>
        </authorList>
    </citation>
    <scope>IDENTIFICATION</scope>
    <source>
        <tissue evidence="9 10">Young leaves</tissue>
    </source>
</reference>
<dbReference type="Proteomes" id="UP000228380">
    <property type="component" value="Chromosome 2"/>
</dbReference>
<proteinExistence type="predicted"/>
<keyword evidence="2" id="KW-0479">Metal-binding</keyword>
<keyword evidence="3" id="KW-0863">Zinc-finger</keyword>
<dbReference type="PANTHER" id="PTHR46235">
    <property type="entry name" value="PHD FINGER-CONTAINING PROTEIN DDB_G0268158"/>
    <property type="match status" value="1"/>
</dbReference>
<accession>A0A8B8ZNP8</accession>